<dbReference type="AlphaFoldDB" id="A0A2G4R7L2"/>
<dbReference type="EMBL" id="LDWY01000019">
    <property type="protein sequence ID" value="PHY91775.1"/>
    <property type="molecule type" value="Genomic_DNA"/>
</dbReference>
<dbReference type="InterPro" id="IPR036732">
    <property type="entry name" value="AFP_Neu5c_C_sf"/>
</dbReference>
<dbReference type="PANTHER" id="PTHR42966:SF1">
    <property type="entry name" value="SIALIC ACID SYNTHASE"/>
    <property type="match status" value="1"/>
</dbReference>
<protein>
    <submittedName>
        <fullName evidence="2">Polyhydroxyalkanoate synthesis repressor PhaR</fullName>
    </submittedName>
</protein>
<dbReference type="InterPro" id="IPR057736">
    <property type="entry name" value="SAF_PseI/NeuA/NeuB"/>
</dbReference>
<dbReference type="InterPro" id="IPR013785">
    <property type="entry name" value="Aldolase_TIM"/>
</dbReference>
<dbReference type="RefSeq" id="WP_099461045.1">
    <property type="nucleotide sequence ID" value="NZ_LDWY01000019.1"/>
</dbReference>
<dbReference type="Pfam" id="PF08666">
    <property type="entry name" value="SAF"/>
    <property type="match status" value="1"/>
</dbReference>
<dbReference type="CDD" id="cd11615">
    <property type="entry name" value="SAF_NeuB_like"/>
    <property type="match status" value="1"/>
</dbReference>
<dbReference type="Gene3D" id="3.20.20.70">
    <property type="entry name" value="Aldolase class I"/>
    <property type="match status" value="1"/>
</dbReference>
<dbReference type="InterPro" id="IPR013974">
    <property type="entry name" value="SAF"/>
</dbReference>
<dbReference type="Pfam" id="PF03102">
    <property type="entry name" value="NeuB"/>
    <property type="match status" value="1"/>
</dbReference>
<accession>A0A2G4R7L2</accession>
<reference evidence="3" key="1">
    <citation type="submission" date="2015-06" db="EMBL/GenBank/DDBJ databases">
        <authorList>
            <person name="Parisi A."/>
            <person name="Chiara M."/>
            <person name="Florio D."/>
            <person name="Miccolupo A."/>
            <person name="Manzari C."/>
            <person name="Mion D."/>
            <person name="Caruso M."/>
            <person name="D'erchia A.M."/>
            <person name="Zanoni R."/>
        </authorList>
    </citation>
    <scope>NUCLEOTIDE SEQUENCE [LARGE SCALE GENOMIC DNA]</scope>
    <source>
        <strain evidence="3">73/13</strain>
    </source>
</reference>
<dbReference type="Gene3D" id="3.90.1210.10">
    <property type="entry name" value="Antifreeze-like/N-acetylneuraminic acid synthase C-terminal domain"/>
    <property type="match status" value="1"/>
</dbReference>
<dbReference type="SUPFAM" id="SSF51269">
    <property type="entry name" value="AFP III-like domain"/>
    <property type="match status" value="1"/>
</dbReference>
<sequence>MQEIKIEKVIISQNTPPLVVPEIGINHNGSLELAKLMVDAAARAGAKIIKHQTHIIEDEMSKEAKKVIPGNAKISIYEIMKKCALNEKDERALKEYTEKQGLIYLSTPFSRAGANRLEDMGVSAYKIGSGECNNTPLIKHIAAFKKPIILSTGMNDIESIAGSVKILRAFEVPFVLLHTTNLYPTPPHLVRLHAMLTLQKEFNALVGLSDHTADNLACLGAVALGACVVERHFSDTMDRQGPDIICSMDENALKELIIQSEQMALMRGLNAKKEAAKEEQVTIDFAFASVVSIKPIKKGEILSEENIWVKRPSLGGIPACEFESILGKKALRDIEFDVQLKKGDFA</sequence>
<feature type="domain" description="AFP-like" evidence="1">
    <location>
        <begin position="289"/>
        <end position="346"/>
    </location>
</feature>
<evidence type="ECO:0000313" key="3">
    <source>
        <dbReference type="Proteomes" id="UP000237472"/>
    </source>
</evidence>
<dbReference type="Proteomes" id="UP000237472">
    <property type="component" value="Unassembled WGS sequence"/>
</dbReference>
<dbReference type="SMART" id="SM00858">
    <property type="entry name" value="SAF"/>
    <property type="match status" value="1"/>
</dbReference>
<dbReference type="GO" id="GO:0016051">
    <property type="term" value="P:carbohydrate biosynthetic process"/>
    <property type="evidence" value="ECO:0007669"/>
    <property type="project" value="InterPro"/>
</dbReference>
<evidence type="ECO:0000259" key="1">
    <source>
        <dbReference type="PROSITE" id="PS50844"/>
    </source>
</evidence>
<gene>
    <name evidence="2" type="ORF">AA994_01715</name>
</gene>
<dbReference type="InterPro" id="IPR013132">
    <property type="entry name" value="PseI/NeuA/B-like_N"/>
</dbReference>
<dbReference type="InterPro" id="IPR051690">
    <property type="entry name" value="PseI-like"/>
</dbReference>
<dbReference type="PROSITE" id="PS50844">
    <property type="entry name" value="AFP_LIKE"/>
    <property type="match status" value="1"/>
</dbReference>
<comment type="caution">
    <text evidence="2">The sequence shown here is derived from an EMBL/GenBank/DDBJ whole genome shotgun (WGS) entry which is preliminary data.</text>
</comment>
<dbReference type="SUPFAM" id="SSF51569">
    <property type="entry name" value="Aldolase"/>
    <property type="match status" value="1"/>
</dbReference>
<dbReference type="InterPro" id="IPR006190">
    <property type="entry name" value="SAF_AFP_Neu5Ac"/>
</dbReference>
<dbReference type="GO" id="GO:0047444">
    <property type="term" value="F:N-acylneuraminate-9-phosphate synthase activity"/>
    <property type="evidence" value="ECO:0007669"/>
    <property type="project" value="TreeGrafter"/>
</dbReference>
<proteinExistence type="predicted"/>
<name>A0A2G4R7L2_9BACT</name>
<organism evidence="2 3">
    <name type="scientific">Campylobacter vulpis</name>
    <dbReference type="NCBI Taxonomy" id="1655500"/>
    <lineage>
        <taxon>Bacteria</taxon>
        <taxon>Pseudomonadati</taxon>
        <taxon>Campylobacterota</taxon>
        <taxon>Epsilonproteobacteria</taxon>
        <taxon>Campylobacterales</taxon>
        <taxon>Campylobacteraceae</taxon>
        <taxon>Campylobacter</taxon>
    </lineage>
</organism>
<evidence type="ECO:0000313" key="2">
    <source>
        <dbReference type="EMBL" id="PHY91775.1"/>
    </source>
</evidence>
<dbReference type="PANTHER" id="PTHR42966">
    <property type="entry name" value="N-ACETYLNEURAMINATE SYNTHASE"/>
    <property type="match status" value="1"/>
</dbReference>
<dbReference type="OrthoDB" id="9781701at2"/>